<dbReference type="PANTHER" id="PTHR19303:SF26">
    <property type="entry name" value="TIGGER TRANSPOSABLE ELEMENT-DERIVED PROTEIN 1"/>
    <property type="match status" value="1"/>
</dbReference>
<dbReference type="EMBL" id="AQIB01054175">
    <property type="status" value="NOT_ANNOTATED_CDS"/>
    <property type="molecule type" value="Genomic_DNA"/>
</dbReference>
<evidence type="ECO:0000313" key="4">
    <source>
        <dbReference type="Proteomes" id="UP000029965"/>
    </source>
</evidence>
<proteinExistence type="predicted"/>
<dbReference type="jPOST" id="A0A0D9RKC2"/>
<dbReference type="InterPro" id="IPR004875">
    <property type="entry name" value="DDE_SF_endonuclease_dom"/>
</dbReference>
<dbReference type="EMBL" id="AQIB01054174">
    <property type="status" value="NOT_ANNOTATED_CDS"/>
    <property type="molecule type" value="Genomic_DNA"/>
</dbReference>
<dbReference type="GO" id="GO:0003677">
    <property type="term" value="F:DNA binding"/>
    <property type="evidence" value="ECO:0007669"/>
    <property type="project" value="TreeGrafter"/>
</dbReference>
<keyword evidence="4" id="KW-1185">Reference proteome</keyword>
<sequence length="545" mass="61984">MSFKSSRERKSHTTLTPNNKLEVIKLSEKGRLKAEISGKPGLLHQLAKEKFLKEIKSATPVNTIKHSYSSYGIEDQISHNIPLSQSLIQSEALTLLSSIKPERGEEAAEEKFEAGRSWMRFKERSYLYNIKVQGEAANVDVEAAASYPEDLAKIIDEDGQKQQIFSVDETTFYWKKVPSRTFIAREGKSICGFKSSRDRLTLLGANVAGDLKLKTMLTYHSKNSKALKNYTKSPLPVLKMEQQNLDLFTAGLTEYFKPTMITYCSEEKITFKILLLIDSTPGHLIALMKMYKKFKPANTISILQPMSQVILISKFYYLRNTFCKLIASRDSDSSDGSGKNKLKPCWKGFVILDAIKNIHDSYEEVKISTLAGVGKKLIPPLMGDFERLKTSVEGVTASVVKIVSELEFEVGPDDNDSEFLQSLCQTAMDKELLLMDEQRKWFLEMESTPGEDAENIIEMTTKYLEYYIKLTDKAAVGCERTDFNFERSSVRNHICYREIFCERKRQISLSYFKKLPQQPHPSATTTQISQQPPVLRQDPPTAKRL</sequence>
<evidence type="ECO:0000256" key="1">
    <source>
        <dbReference type="SAM" id="MobiDB-lite"/>
    </source>
</evidence>
<dbReference type="Proteomes" id="UP000029965">
    <property type="component" value="Chromosome 24"/>
</dbReference>
<dbReference type="Ensembl" id="ENSCSAT00000010977.1">
    <property type="protein sequence ID" value="ENSCSAP00000009061.1"/>
    <property type="gene ID" value="ENSCSAG00000012896.1"/>
</dbReference>
<dbReference type="GeneTree" id="ENSGT00940000155163"/>
<dbReference type="GO" id="GO:0005634">
    <property type="term" value="C:nucleus"/>
    <property type="evidence" value="ECO:0007669"/>
    <property type="project" value="TreeGrafter"/>
</dbReference>
<dbReference type="Bgee" id="ENSCSAG00000012896">
    <property type="expression patterns" value="Expressed in prefrontal cortex and 4 other cell types or tissues"/>
</dbReference>
<organism evidence="3 4">
    <name type="scientific">Chlorocebus sabaeus</name>
    <name type="common">Green monkey</name>
    <name type="synonym">Simia sabaea</name>
    <dbReference type="NCBI Taxonomy" id="60711"/>
    <lineage>
        <taxon>Eukaryota</taxon>
        <taxon>Metazoa</taxon>
        <taxon>Chordata</taxon>
        <taxon>Craniata</taxon>
        <taxon>Vertebrata</taxon>
        <taxon>Euteleostomi</taxon>
        <taxon>Mammalia</taxon>
        <taxon>Eutheria</taxon>
        <taxon>Euarchontoglires</taxon>
        <taxon>Primates</taxon>
        <taxon>Haplorrhini</taxon>
        <taxon>Catarrhini</taxon>
        <taxon>Cercopithecidae</taxon>
        <taxon>Cercopithecinae</taxon>
        <taxon>Chlorocebus</taxon>
    </lineage>
</organism>
<reference evidence="3 4" key="1">
    <citation type="submission" date="2014-03" db="EMBL/GenBank/DDBJ databases">
        <authorList>
            <person name="Warren W."/>
            <person name="Wilson R.K."/>
        </authorList>
    </citation>
    <scope>NUCLEOTIDE SEQUENCE</scope>
</reference>
<dbReference type="Pfam" id="PF03184">
    <property type="entry name" value="DDE_1"/>
    <property type="match status" value="1"/>
</dbReference>
<accession>A0A0D9RKC2</accession>
<dbReference type="PANTHER" id="PTHR19303">
    <property type="entry name" value="TRANSPOSON"/>
    <property type="match status" value="1"/>
</dbReference>
<dbReference type="eggNOG" id="KOG3105">
    <property type="taxonomic scope" value="Eukaryota"/>
</dbReference>
<dbReference type="AlphaFoldDB" id="A0A0D9RKC2"/>
<reference evidence="3" key="2">
    <citation type="submission" date="2025-08" db="UniProtKB">
        <authorList>
            <consortium name="Ensembl"/>
        </authorList>
    </citation>
    <scope>IDENTIFICATION</scope>
</reference>
<evidence type="ECO:0000259" key="2">
    <source>
        <dbReference type="Pfam" id="PF03184"/>
    </source>
</evidence>
<feature type="domain" description="DDE-1" evidence="2">
    <location>
        <begin position="201"/>
        <end position="371"/>
    </location>
</feature>
<name>A0A0D9RKC2_CHLSB</name>
<reference evidence="3" key="3">
    <citation type="submission" date="2025-09" db="UniProtKB">
        <authorList>
            <consortium name="Ensembl"/>
        </authorList>
    </citation>
    <scope>IDENTIFICATION</scope>
</reference>
<feature type="compositionally biased region" description="Polar residues" evidence="1">
    <location>
        <begin position="520"/>
        <end position="532"/>
    </location>
</feature>
<feature type="region of interest" description="Disordered" evidence="1">
    <location>
        <begin position="516"/>
        <end position="545"/>
    </location>
</feature>
<evidence type="ECO:0000313" key="3">
    <source>
        <dbReference type="Ensembl" id="ENSCSAP00000009061.1"/>
    </source>
</evidence>
<protein>
    <recommendedName>
        <fullName evidence="2">DDE-1 domain-containing protein</fullName>
    </recommendedName>
</protein>
<dbReference type="InterPro" id="IPR050863">
    <property type="entry name" value="CenT-Element_Derived"/>
</dbReference>